<feature type="transmembrane region" description="Helical" evidence="1">
    <location>
        <begin position="47"/>
        <end position="72"/>
    </location>
</feature>
<name>A0ABU2K3R2_9ACTN</name>
<dbReference type="Pfam" id="PF13160">
    <property type="entry name" value="DUF3995"/>
    <property type="match status" value="1"/>
</dbReference>
<feature type="transmembrane region" description="Helical" evidence="1">
    <location>
        <begin position="127"/>
        <end position="149"/>
    </location>
</feature>
<comment type="caution">
    <text evidence="2">The sequence shown here is derived from an EMBL/GenBank/DDBJ whole genome shotgun (WGS) entry which is preliminary data.</text>
</comment>
<keyword evidence="3" id="KW-1185">Reference proteome</keyword>
<evidence type="ECO:0000313" key="2">
    <source>
        <dbReference type="EMBL" id="MDT0274828.1"/>
    </source>
</evidence>
<feature type="transmembrane region" description="Helical" evidence="1">
    <location>
        <begin position="7"/>
        <end position="27"/>
    </location>
</feature>
<organism evidence="2 3">
    <name type="scientific">Blastococcus goldschmidtiae</name>
    <dbReference type="NCBI Taxonomy" id="3075546"/>
    <lineage>
        <taxon>Bacteria</taxon>
        <taxon>Bacillati</taxon>
        <taxon>Actinomycetota</taxon>
        <taxon>Actinomycetes</taxon>
        <taxon>Geodermatophilales</taxon>
        <taxon>Geodermatophilaceae</taxon>
        <taxon>Blastococcus</taxon>
    </lineage>
</organism>
<proteinExistence type="predicted"/>
<gene>
    <name evidence="2" type="ORF">RM425_02835</name>
</gene>
<keyword evidence="1" id="KW-0472">Membrane</keyword>
<protein>
    <submittedName>
        <fullName evidence="2">DUF3995 domain-containing protein</fullName>
    </submittedName>
</protein>
<evidence type="ECO:0000256" key="1">
    <source>
        <dbReference type="SAM" id="Phobius"/>
    </source>
</evidence>
<accession>A0ABU2K3R2</accession>
<dbReference type="EMBL" id="JAVREI010000001">
    <property type="protein sequence ID" value="MDT0274828.1"/>
    <property type="molecule type" value="Genomic_DNA"/>
</dbReference>
<keyword evidence="1" id="KW-0812">Transmembrane</keyword>
<feature type="transmembrane region" description="Helical" evidence="1">
    <location>
        <begin position="84"/>
        <end position="107"/>
    </location>
</feature>
<reference evidence="3" key="1">
    <citation type="submission" date="2023-07" db="EMBL/GenBank/DDBJ databases">
        <title>30 novel species of actinomycetes from the DSMZ collection.</title>
        <authorList>
            <person name="Nouioui I."/>
        </authorList>
    </citation>
    <scope>NUCLEOTIDE SEQUENCE [LARGE SCALE GENOMIC DNA]</scope>
    <source>
        <strain evidence="3">DSM 46792</strain>
    </source>
</reference>
<sequence>MLRWRGWSVVAACWAALFAVVHFYWGLGGSLGLATSAGEELADERPAWFVAGGLWGVGVLLLAGTGLAVALARERSTGRRRRRLLLLGGAGVGVLLLARAIGVHVLLLSGALDGNAAIGPDQRYWALVLWNPWFAVGGLAFALSAAALWRRGRAARPD</sequence>
<evidence type="ECO:0000313" key="3">
    <source>
        <dbReference type="Proteomes" id="UP001183222"/>
    </source>
</evidence>
<keyword evidence="1" id="KW-1133">Transmembrane helix</keyword>
<dbReference type="RefSeq" id="WP_311343667.1">
    <property type="nucleotide sequence ID" value="NZ_JAVREI010000001.1"/>
</dbReference>
<dbReference type="Proteomes" id="UP001183222">
    <property type="component" value="Unassembled WGS sequence"/>
</dbReference>
<dbReference type="InterPro" id="IPR025058">
    <property type="entry name" value="DUF3995"/>
</dbReference>